<proteinExistence type="predicted"/>
<feature type="compositionally biased region" description="Basic and acidic residues" evidence="2">
    <location>
        <begin position="418"/>
        <end position="427"/>
    </location>
</feature>
<dbReference type="InterPro" id="IPR015158">
    <property type="entry name" value="Bud22_dom"/>
</dbReference>
<evidence type="ECO:0000313" key="5">
    <source>
        <dbReference type="Proteomes" id="UP000887229"/>
    </source>
</evidence>
<comment type="caution">
    <text evidence="4">The sequence shown here is derived from an EMBL/GenBank/DDBJ whole genome shotgun (WGS) entry which is preliminary data.</text>
</comment>
<dbReference type="GO" id="GO:0005634">
    <property type="term" value="C:nucleus"/>
    <property type="evidence" value="ECO:0007669"/>
    <property type="project" value="TreeGrafter"/>
</dbReference>
<sequence length="439" mass="47995">MPKRKRASELTLPDVLEKHETLIARALKTAKGFERQRLSKRLRDADVTPEKKTRLEREVAVLKTIDLHTTAKAHLASSLLKVKAISARGDLPEELRRGVPKVELEGEEKTALHNVTSGLFNRKDVKASVDEAIRVVCAMLEVPPPPKKGQKQTVKVEEEVDIPDEEEDEEEVTDFEGFQSDFDEPGPAIDAKPKKKDMDEEASSDEDDLDLGEEEDELSKYDHLLGGSSDSESELDADTIARFKGTEKVNLDDISSGSESDVDDVTAPEASRSPSPPPPKAKKAKKEAAPAPKPTTSSAFLPSLMGGYVSGSESASDIDIAPPKKRLGQKQRQAIAEKKYGAQAKHLAKQKAQKGGRDAGWDLQRGAVDGDGGRRTPWKKGARGPPRDRSTTTDRPVKPPPKPKTRDDTGVLHPSWEAAKKAKEAKKQLAFSGSKITFD</sequence>
<dbReference type="PANTHER" id="PTHR23325">
    <property type="entry name" value="SERUM RESPONSE FACTOR-BINDING"/>
    <property type="match status" value="1"/>
</dbReference>
<gene>
    <name evidence="4" type="ORF">F5Z01DRAFT_639408</name>
</gene>
<feature type="domain" description="Bud22" evidence="3">
    <location>
        <begin position="17"/>
        <end position="439"/>
    </location>
</feature>
<evidence type="ECO:0000256" key="2">
    <source>
        <dbReference type="SAM" id="MobiDB-lite"/>
    </source>
</evidence>
<feature type="compositionally biased region" description="Basic and acidic residues" evidence="2">
    <location>
        <begin position="385"/>
        <end position="397"/>
    </location>
</feature>
<dbReference type="GeneID" id="70293339"/>
<dbReference type="GO" id="GO:0030686">
    <property type="term" value="C:90S preribosome"/>
    <property type="evidence" value="ECO:0007669"/>
    <property type="project" value="TreeGrafter"/>
</dbReference>
<dbReference type="InterPro" id="IPR037393">
    <property type="entry name" value="Bud22/SRFB1"/>
</dbReference>
<dbReference type="PANTHER" id="PTHR23325:SF1">
    <property type="entry name" value="SERUM RESPONSE FACTOR-BINDING PROTEIN 1"/>
    <property type="match status" value="1"/>
</dbReference>
<dbReference type="Pfam" id="PF09073">
    <property type="entry name" value="BUD22"/>
    <property type="match status" value="1"/>
</dbReference>
<name>A0A9P7ZGF1_9HYPO</name>
<evidence type="ECO:0000259" key="3">
    <source>
        <dbReference type="Pfam" id="PF09073"/>
    </source>
</evidence>
<keyword evidence="1" id="KW-0175">Coiled coil</keyword>
<dbReference type="EMBL" id="MU251269">
    <property type="protein sequence ID" value="KAG9251256.1"/>
    <property type="molecule type" value="Genomic_DNA"/>
</dbReference>
<dbReference type="Proteomes" id="UP000887229">
    <property type="component" value="Unassembled WGS sequence"/>
</dbReference>
<accession>A0A9P7ZGF1</accession>
<evidence type="ECO:0000256" key="1">
    <source>
        <dbReference type="ARBA" id="ARBA00023054"/>
    </source>
</evidence>
<dbReference type="AlphaFoldDB" id="A0A9P7ZGF1"/>
<feature type="compositionally biased region" description="Basic and acidic residues" evidence="2">
    <location>
        <begin position="239"/>
        <end position="251"/>
    </location>
</feature>
<feature type="region of interest" description="Disordered" evidence="2">
    <location>
        <begin position="142"/>
        <end position="439"/>
    </location>
</feature>
<feature type="compositionally biased region" description="Acidic residues" evidence="2">
    <location>
        <begin position="199"/>
        <end position="217"/>
    </location>
</feature>
<evidence type="ECO:0000313" key="4">
    <source>
        <dbReference type="EMBL" id="KAG9251256.1"/>
    </source>
</evidence>
<keyword evidence="5" id="KW-1185">Reference proteome</keyword>
<feature type="compositionally biased region" description="Acidic residues" evidence="2">
    <location>
        <begin position="158"/>
        <end position="174"/>
    </location>
</feature>
<dbReference type="GO" id="GO:0030490">
    <property type="term" value="P:maturation of SSU-rRNA"/>
    <property type="evidence" value="ECO:0007669"/>
    <property type="project" value="TreeGrafter"/>
</dbReference>
<dbReference type="OrthoDB" id="3364872at2759"/>
<organism evidence="4 5">
    <name type="scientific">Emericellopsis atlantica</name>
    <dbReference type="NCBI Taxonomy" id="2614577"/>
    <lineage>
        <taxon>Eukaryota</taxon>
        <taxon>Fungi</taxon>
        <taxon>Dikarya</taxon>
        <taxon>Ascomycota</taxon>
        <taxon>Pezizomycotina</taxon>
        <taxon>Sordariomycetes</taxon>
        <taxon>Hypocreomycetidae</taxon>
        <taxon>Hypocreales</taxon>
        <taxon>Bionectriaceae</taxon>
        <taxon>Emericellopsis</taxon>
    </lineage>
</organism>
<dbReference type="RefSeq" id="XP_046115180.1">
    <property type="nucleotide sequence ID" value="XM_046262436.1"/>
</dbReference>
<protein>
    <submittedName>
        <fullName evidence="4">Bud-site selection protein</fullName>
    </submittedName>
</protein>
<reference evidence="4" key="1">
    <citation type="journal article" date="2021" name="IMA Fungus">
        <title>Genomic characterization of three marine fungi, including Emericellopsis atlantica sp. nov. with signatures of a generalist lifestyle and marine biomass degradation.</title>
        <authorList>
            <person name="Hagestad O.C."/>
            <person name="Hou L."/>
            <person name="Andersen J.H."/>
            <person name="Hansen E.H."/>
            <person name="Altermark B."/>
            <person name="Li C."/>
            <person name="Kuhnert E."/>
            <person name="Cox R.J."/>
            <person name="Crous P.W."/>
            <person name="Spatafora J.W."/>
            <person name="Lail K."/>
            <person name="Amirebrahimi M."/>
            <person name="Lipzen A."/>
            <person name="Pangilinan J."/>
            <person name="Andreopoulos W."/>
            <person name="Hayes R.D."/>
            <person name="Ng V."/>
            <person name="Grigoriev I.V."/>
            <person name="Jackson S.A."/>
            <person name="Sutton T.D.S."/>
            <person name="Dobson A.D.W."/>
            <person name="Rama T."/>
        </authorList>
    </citation>
    <scope>NUCLEOTIDE SEQUENCE</scope>
    <source>
        <strain evidence="4">TS7</strain>
    </source>
</reference>